<reference evidence="1 2" key="1">
    <citation type="submission" date="2018-08" db="EMBL/GenBank/DDBJ databases">
        <title>Genomic Encyclopedia of Type Strains, Phase IV (KMG-IV): sequencing the most valuable type-strain genomes for metagenomic binning, comparative biology and taxonomic classification.</title>
        <authorList>
            <person name="Goeker M."/>
        </authorList>
    </citation>
    <scope>NUCLEOTIDE SEQUENCE [LARGE SCALE GENOMIC DNA]</scope>
    <source>
        <strain evidence="1 2">DSM 25527</strain>
    </source>
</reference>
<protein>
    <submittedName>
        <fullName evidence="1">Uncharacterized protein</fullName>
    </submittedName>
</protein>
<organism evidence="1 2">
    <name type="scientific">Hephaestia caeni</name>
    <dbReference type="NCBI Taxonomy" id="645617"/>
    <lineage>
        <taxon>Bacteria</taxon>
        <taxon>Pseudomonadati</taxon>
        <taxon>Pseudomonadota</taxon>
        <taxon>Alphaproteobacteria</taxon>
        <taxon>Sphingomonadales</taxon>
        <taxon>Sphingomonadaceae</taxon>
        <taxon>Hephaestia</taxon>
    </lineage>
</organism>
<comment type="caution">
    <text evidence="1">The sequence shown here is derived from an EMBL/GenBank/DDBJ whole genome shotgun (WGS) entry which is preliminary data.</text>
</comment>
<dbReference type="RefSeq" id="WP_004211502.1">
    <property type="nucleotide sequence ID" value="NZ_QXDC01000002.1"/>
</dbReference>
<dbReference type="Proteomes" id="UP000266568">
    <property type="component" value="Unassembled WGS sequence"/>
</dbReference>
<evidence type="ECO:0000313" key="1">
    <source>
        <dbReference type="EMBL" id="RIA46031.1"/>
    </source>
</evidence>
<sequence>MIEMHMALRALRRMALASTQGDLDAARLDAADVLDQAGWEKSARHVIDCIGVPVAPANGEEIASE</sequence>
<proteinExistence type="predicted"/>
<dbReference type="AlphaFoldDB" id="A0A397PJZ0"/>
<keyword evidence="2" id="KW-1185">Reference proteome</keyword>
<accession>A0A397PJZ0</accession>
<name>A0A397PJZ0_9SPHN</name>
<evidence type="ECO:0000313" key="2">
    <source>
        <dbReference type="Proteomes" id="UP000266568"/>
    </source>
</evidence>
<gene>
    <name evidence="1" type="ORF">DFR49_0560</name>
</gene>
<dbReference type="EMBL" id="QXDC01000002">
    <property type="protein sequence ID" value="RIA46031.1"/>
    <property type="molecule type" value="Genomic_DNA"/>
</dbReference>